<evidence type="ECO:0000256" key="3">
    <source>
        <dbReference type="ARBA" id="ARBA00022448"/>
    </source>
</evidence>
<keyword evidence="13 14" id="KW-0998">Cell outer membrane</keyword>
<evidence type="ECO:0000256" key="15">
    <source>
        <dbReference type="RuleBase" id="RU003357"/>
    </source>
</evidence>
<evidence type="ECO:0000256" key="12">
    <source>
        <dbReference type="ARBA" id="ARBA00023170"/>
    </source>
</evidence>
<dbReference type="RefSeq" id="WP_302721108.1">
    <property type="nucleotide sequence ID" value="NZ_JAULRU010000256.1"/>
</dbReference>
<dbReference type="CDD" id="cd01347">
    <property type="entry name" value="ligand_gated_channel"/>
    <property type="match status" value="1"/>
</dbReference>
<dbReference type="InterPro" id="IPR036942">
    <property type="entry name" value="Beta-barrel_TonB_sf"/>
</dbReference>
<dbReference type="Gene3D" id="2.170.130.10">
    <property type="entry name" value="TonB-dependent receptor, plug domain"/>
    <property type="match status" value="1"/>
</dbReference>
<keyword evidence="9" id="KW-0406">Ion transport</keyword>
<keyword evidence="7 16" id="KW-0732">Signal</keyword>
<evidence type="ECO:0000256" key="4">
    <source>
        <dbReference type="ARBA" id="ARBA00022452"/>
    </source>
</evidence>
<keyword evidence="6 14" id="KW-0812">Transmembrane</keyword>
<feature type="domain" description="TonB-dependent receptor plug" evidence="18">
    <location>
        <begin position="64"/>
        <end position="156"/>
    </location>
</feature>
<name>A0ABU4S464_9GAMM</name>
<keyword evidence="11 14" id="KW-0472">Membrane</keyword>
<feature type="chain" id="PRO_5045332409" evidence="16">
    <location>
        <begin position="24"/>
        <end position="710"/>
    </location>
</feature>
<comment type="caution">
    <text evidence="19">The sequence shown here is derived from an EMBL/GenBank/DDBJ whole genome shotgun (WGS) entry which is preliminary data.</text>
</comment>
<evidence type="ECO:0000313" key="20">
    <source>
        <dbReference type="Proteomes" id="UP001273505"/>
    </source>
</evidence>
<evidence type="ECO:0000256" key="14">
    <source>
        <dbReference type="PROSITE-ProRule" id="PRU01360"/>
    </source>
</evidence>
<feature type="signal peptide" evidence="16">
    <location>
        <begin position="1"/>
        <end position="23"/>
    </location>
</feature>
<evidence type="ECO:0000256" key="2">
    <source>
        <dbReference type="ARBA" id="ARBA00009810"/>
    </source>
</evidence>
<gene>
    <name evidence="19" type="ORF">SCD92_15020</name>
</gene>
<evidence type="ECO:0000313" key="19">
    <source>
        <dbReference type="EMBL" id="MDX6850683.1"/>
    </source>
</evidence>
<evidence type="ECO:0000256" key="9">
    <source>
        <dbReference type="ARBA" id="ARBA00023065"/>
    </source>
</evidence>
<keyword evidence="4 14" id="KW-1134">Transmembrane beta strand</keyword>
<evidence type="ECO:0000256" key="13">
    <source>
        <dbReference type="ARBA" id="ARBA00023237"/>
    </source>
</evidence>
<dbReference type="PANTHER" id="PTHR32552">
    <property type="entry name" value="FERRICHROME IRON RECEPTOR-RELATED"/>
    <property type="match status" value="1"/>
</dbReference>
<evidence type="ECO:0000256" key="8">
    <source>
        <dbReference type="ARBA" id="ARBA00023004"/>
    </source>
</evidence>
<keyword evidence="3 14" id="KW-0813">Transport</keyword>
<evidence type="ECO:0000259" key="17">
    <source>
        <dbReference type="Pfam" id="PF00593"/>
    </source>
</evidence>
<comment type="similarity">
    <text evidence="2 14 15">Belongs to the TonB-dependent receptor family.</text>
</comment>
<accession>A0ABU4S464</accession>
<comment type="subcellular location">
    <subcellularLocation>
        <location evidence="1 14">Cell outer membrane</location>
        <topology evidence="1 14">Multi-pass membrane protein</topology>
    </subcellularLocation>
</comment>
<keyword evidence="20" id="KW-1185">Reference proteome</keyword>
<dbReference type="Gene3D" id="2.40.170.20">
    <property type="entry name" value="TonB-dependent receptor, beta-barrel domain"/>
    <property type="match status" value="1"/>
</dbReference>
<dbReference type="Pfam" id="PF07715">
    <property type="entry name" value="Plug"/>
    <property type="match status" value="1"/>
</dbReference>
<dbReference type="SUPFAM" id="SSF56935">
    <property type="entry name" value="Porins"/>
    <property type="match status" value="1"/>
</dbReference>
<keyword evidence="12 19" id="KW-0675">Receptor</keyword>
<sequence length="710" mass="78719">MTPPKRMTLALAVTIALPHATLADSKADTKADQRVETMLVTGRAQSLYRVDETSVSTRINADLTRIPASVQIINADLIEDQGARDARDLYRAISGVSVFSYSGVTFRGFRQDEVLYDGLRGDPYAGFTVPRLFGVDQVEVLKGPSGALYGAGAPGGLINYATSQATLENYGRAQLVAGNFDLTGVNVAATGQIGDSDFGYRVAMLKETEQPFREHSSNDNDQGDLGFIWLPSDKTSIKVKYSFVDQTLGANRLRGVPADEDGNFLVAPSWNHNEPTDFLTLRANSVYSRIEHSFSDGIRLDVAMRYYDNQEKQNYHEPRGLYDSNGDGVDDMMARQFRDQIRNSEGTSAYANLVFEFATGSIEHQLLTGLEYYNEDSDFKAKRGSPIESGGVVPPLSLYDPLYGQTSRAQYGLDLRGWESDTTSSLTQSGLYIQDLVRVSERFDILASLRFNDFESDSNGVTDSDSATTYRLGGVYHITENLNTYLSYSEGFEPQSAANQDTDKGGPFAPEESENMELGAKLNLWDGRARLNLAIYETEKRNVLQGNPEGDVDGDGVDDLVAIGKVRSRGFEFDLSADLQPLWTMTLNYGYNRTRVLEATTGITNATGDKFANTPEHQIGLWTRYDFPSISSAIAFGADYKSDQISIQGDYVKPYTTFDASWQSEWDLWKLQLNVSNLFNKEYAESGFIHRTGHFPGEPRRVVATLSRTF</sequence>
<keyword evidence="10 15" id="KW-0798">TonB box</keyword>
<organism evidence="19 20">
    <name type="scientific">Gilvimarinus gilvus</name>
    <dbReference type="NCBI Taxonomy" id="3058038"/>
    <lineage>
        <taxon>Bacteria</taxon>
        <taxon>Pseudomonadati</taxon>
        <taxon>Pseudomonadota</taxon>
        <taxon>Gammaproteobacteria</taxon>
        <taxon>Cellvibrionales</taxon>
        <taxon>Cellvibrionaceae</taxon>
        <taxon>Gilvimarinus</taxon>
    </lineage>
</organism>
<protein>
    <submittedName>
        <fullName evidence="19">TonB-dependent siderophore receptor</fullName>
    </submittedName>
</protein>
<evidence type="ECO:0000256" key="11">
    <source>
        <dbReference type="ARBA" id="ARBA00023136"/>
    </source>
</evidence>
<evidence type="ECO:0000259" key="18">
    <source>
        <dbReference type="Pfam" id="PF07715"/>
    </source>
</evidence>
<dbReference type="Proteomes" id="UP001273505">
    <property type="component" value="Unassembled WGS sequence"/>
</dbReference>
<dbReference type="InterPro" id="IPR000531">
    <property type="entry name" value="Beta-barrel_TonB"/>
</dbReference>
<evidence type="ECO:0000256" key="7">
    <source>
        <dbReference type="ARBA" id="ARBA00022729"/>
    </source>
</evidence>
<feature type="domain" description="TonB-dependent receptor-like beta-barrel" evidence="17">
    <location>
        <begin position="251"/>
        <end position="678"/>
    </location>
</feature>
<keyword evidence="5" id="KW-0410">Iron transport</keyword>
<dbReference type="PANTHER" id="PTHR32552:SF68">
    <property type="entry name" value="FERRICHROME OUTER MEMBRANE TRANSPORTER_PHAGE RECEPTOR"/>
    <property type="match status" value="1"/>
</dbReference>
<dbReference type="InterPro" id="IPR010105">
    <property type="entry name" value="TonB_sidphr_rcpt"/>
</dbReference>
<dbReference type="InterPro" id="IPR012910">
    <property type="entry name" value="Plug_dom"/>
</dbReference>
<evidence type="ECO:0000256" key="16">
    <source>
        <dbReference type="SAM" id="SignalP"/>
    </source>
</evidence>
<evidence type="ECO:0000256" key="5">
    <source>
        <dbReference type="ARBA" id="ARBA00022496"/>
    </source>
</evidence>
<dbReference type="NCBIfam" id="TIGR01783">
    <property type="entry name" value="TonB-siderophor"/>
    <property type="match status" value="1"/>
</dbReference>
<dbReference type="Pfam" id="PF00593">
    <property type="entry name" value="TonB_dep_Rec_b-barrel"/>
    <property type="match status" value="1"/>
</dbReference>
<proteinExistence type="inferred from homology"/>
<evidence type="ECO:0000256" key="6">
    <source>
        <dbReference type="ARBA" id="ARBA00022692"/>
    </source>
</evidence>
<dbReference type="InterPro" id="IPR037066">
    <property type="entry name" value="Plug_dom_sf"/>
</dbReference>
<reference evidence="19 20" key="1">
    <citation type="submission" date="2023-11" db="EMBL/GenBank/DDBJ databases">
        <title>Gilvimarinus fulvus sp. nov., isolated from the surface of Kelp.</title>
        <authorList>
            <person name="Sun Y.Y."/>
            <person name="Gong Y."/>
            <person name="Du Z.J."/>
        </authorList>
    </citation>
    <scope>NUCLEOTIDE SEQUENCE [LARGE SCALE GENOMIC DNA]</scope>
    <source>
        <strain evidence="19 20">SDUM040013</strain>
    </source>
</reference>
<evidence type="ECO:0000256" key="10">
    <source>
        <dbReference type="ARBA" id="ARBA00023077"/>
    </source>
</evidence>
<dbReference type="InterPro" id="IPR039426">
    <property type="entry name" value="TonB-dep_rcpt-like"/>
</dbReference>
<dbReference type="PROSITE" id="PS52016">
    <property type="entry name" value="TONB_DEPENDENT_REC_3"/>
    <property type="match status" value="1"/>
</dbReference>
<dbReference type="EMBL" id="JAXAFO010000029">
    <property type="protein sequence ID" value="MDX6850683.1"/>
    <property type="molecule type" value="Genomic_DNA"/>
</dbReference>
<evidence type="ECO:0000256" key="1">
    <source>
        <dbReference type="ARBA" id="ARBA00004571"/>
    </source>
</evidence>
<keyword evidence="8" id="KW-0408">Iron</keyword>